<dbReference type="EMBL" id="BAUU01000009">
    <property type="protein sequence ID" value="GAE30104.1"/>
    <property type="molecule type" value="Genomic_DNA"/>
</dbReference>
<gene>
    <name evidence="3" type="ORF">JCM9152_1500</name>
</gene>
<evidence type="ECO:0000313" key="3">
    <source>
        <dbReference type="EMBL" id="GAE30104.1"/>
    </source>
</evidence>
<organism evidence="3 4">
    <name type="scientific">Halalkalibacter hemicellulosilyticusJCM 9152</name>
    <dbReference type="NCBI Taxonomy" id="1236971"/>
    <lineage>
        <taxon>Bacteria</taxon>
        <taxon>Bacillati</taxon>
        <taxon>Bacillota</taxon>
        <taxon>Bacilli</taxon>
        <taxon>Bacillales</taxon>
        <taxon>Bacillaceae</taxon>
        <taxon>Halalkalibacter</taxon>
    </lineage>
</organism>
<sequence>MNNEIKSKIEKYETIIIHRHVRPDPDAIGAQIGLKKAIQNQYPEKYVYAVGEEEESLRFLGEMDKVEDDMYEGAAVIVCDTANVERISDSRFKRGSYLIKIDHHPNEEPYGDIDWVDPTYSSTCEMIVEWMLQQNWEFDQEIAKLLYAGIVGDTGRFRFDNTTSDTLRRTSVLLEYPFDRNEFYSQLHKKDLRMLRLEGYILQNFKVIEGCVGAMYLTKDILKSFEVTSNESSQFVNLFSDVEGLKTWVFFVEEEDRIRVRLRSKGPTINDIAVDHHGGGHPKASGATAFSWDETDEILEKLIRVSRSS</sequence>
<dbReference type="InterPro" id="IPR001667">
    <property type="entry name" value="DDH_dom"/>
</dbReference>
<dbReference type="RefSeq" id="WP_035342455.1">
    <property type="nucleotide sequence ID" value="NZ_BAUU01000009.1"/>
</dbReference>
<dbReference type="OrthoDB" id="9803668at2"/>
<name>W4QFI9_9BACI</name>
<keyword evidence="4" id="KW-1185">Reference proteome</keyword>
<dbReference type="Proteomes" id="UP000018895">
    <property type="component" value="Unassembled WGS sequence"/>
</dbReference>
<protein>
    <submittedName>
        <fullName evidence="3">3'-to-5' oligoribonuclease A</fullName>
    </submittedName>
</protein>
<dbReference type="Pfam" id="PF02272">
    <property type="entry name" value="DHHA1"/>
    <property type="match status" value="1"/>
</dbReference>
<dbReference type="Gene3D" id="3.90.1640.10">
    <property type="entry name" value="inorganic pyrophosphatase (n-terminal core)"/>
    <property type="match status" value="1"/>
</dbReference>
<feature type="domain" description="DHHA1" evidence="2">
    <location>
        <begin position="224"/>
        <end position="304"/>
    </location>
</feature>
<feature type="domain" description="DDH" evidence="1">
    <location>
        <begin position="15"/>
        <end position="150"/>
    </location>
</feature>
<dbReference type="AlphaFoldDB" id="W4QFI9"/>
<dbReference type="STRING" id="1236971.JCM9152_1500"/>
<comment type="caution">
    <text evidence="3">The sequence shown here is derived from an EMBL/GenBank/DDBJ whole genome shotgun (WGS) entry which is preliminary data.</text>
</comment>
<dbReference type="InterPro" id="IPR003156">
    <property type="entry name" value="DHHA1_dom"/>
</dbReference>
<dbReference type="GO" id="GO:0003676">
    <property type="term" value="F:nucleic acid binding"/>
    <property type="evidence" value="ECO:0007669"/>
    <property type="project" value="InterPro"/>
</dbReference>
<dbReference type="PANTHER" id="PTHR47618:SF1">
    <property type="entry name" value="BIFUNCTIONAL OLIGORIBONUCLEASE AND PAP PHOSPHATASE NRNA"/>
    <property type="match status" value="1"/>
</dbReference>
<evidence type="ECO:0000259" key="2">
    <source>
        <dbReference type="Pfam" id="PF02272"/>
    </source>
</evidence>
<dbReference type="InterPro" id="IPR038763">
    <property type="entry name" value="DHH_sf"/>
</dbReference>
<accession>W4QFI9</accession>
<dbReference type="Pfam" id="PF01368">
    <property type="entry name" value="DHH"/>
    <property type="match status" value="1"/>
</dbReference>
<dbReference type="InterPro" id="IPR051319">
    <property type="entry name" value="Oligoribo/pAp-PDE_c-di-AMP_PDE"/>
</dbReference>
<dbReference type="PANTHER" id="PTHR47618">
    <property type="entry name" value="BIFUNCTIONAL OLIGORIBONUCLEASE AND PAP PHOSPHATASE NRNA"/>
    <property type="match status" value="1"/>
</dbReference>
<dbReference type="Gene3D" id="3.10.310.30">
    <property type="match status" value="1"/>
</dbReference>
<evidence type="ECO:0000259" key="1">
    <source>
        <dbReference type="Pfam" id="PF01368"/>
    </source>
</evidence>
<proteinExistence type="predicted"/>
<dbReference type="SUPFAM" id="SSF64182">
    <property type="entry name" value="DHH phosphoesterases"/>
    <property type="match status" value="1"/>
</dbReference>
<reference evidence="3" key="1">
    <citation type="journal article" date="2014" name="Genome Announc.">
        <title>Draft Genome Sequences of Three Alkaliphilic Bacillus Strains, Bacillus wakoensis JCM 9140T, Bacillus akibai JCM 9157T, and Bacillus hemicellulosilyticus JCM 9152T.</title>
        <authorList>
            <person name="Yuki M."/>
            <person name="Oshima K."/>
            <person name="Suda W."/>
            <person name="Oshida Y."/>
            <person name="Kitamura K."/>
            <person name="Iida T."/>
            <person name="Hattori M."/>
            <person name="Ohkuma M."/>
        </authorList>
    </citation>
    <scope>NUCLEOTIDE SEQUENCE [LARGE SCALE GENOMIC DNA]</scope>
    <source>
        <strain evidence="3">JCM 9152</strain>
    </source>
</reference>
<evidence type="ECO:0000313" key="4">
    <source>
        <dbReference type="Proteomes" id="UP000018895"/>
    </source>
</evidence>